<accession>C7C210</accession>
<dbReference type="SUPFAM" id="SSF56672">
    <property type="entry name" value="DNA/RNA polymerases"/>
    <property type="match status" value="1"/>
</dbReference>
<protein>
    <submittedName>
        <fullName evidence="2">Reverse transcriptase</fullName>
    </submittedName>
</protein>
<dbReference type="PANTHER" id="PTHR21301">
    <property type="entry name" value="REVERSE TRANSCRIPTASE"/>
    <property type="match status" value="1"/>
</dbReference>
<dbReference type="Pfam" id="PF26215">
    <property type="entry name" value="HTH_animal"/>
    <property type="match status" value="1"/>
</dbReference>
<dbReference type="GO" id="GO:0003964">
    <property type="term" value="F:RNA-directed DNA polymerase activity"/>
    <property type="evidence" value="ECO:0007669"/>
    <property type="project" value="UniProtKB-KW"/>
</dbReference>
<dbReference type="AlphaFoldDB" id="C7C210"/>
<keyword evidence="2" id="KW-0695">RNA-directed DNA polymerase</keyword>
<organism evidence="2">
    <name type="scientific">Schistosoma japonicum</name>
    <name type="common">Blood fluke</name>
    <dbReference type="NCBI Taxonomy" id="6182"/>
    <lineage>
        <taxon>Eukaryota</taxon>
        <taxon>Metazoa</taxon>
        <taxon>Spiralia</taxon>
        <taxon>Lophotrochozoa</taxon>
        <taxon>Platyhelminthes</taxon>
        <taxon>Trematoda</taxon>
        <taxon>Digenea</taxon>
        <taxon>Strigeidida</taxon>
        <taxon>Schistosomatoidea</taxon>
        <taxon>Schistosomatidae</taxon>
        <taxon>Schistosoma</taxon>
    </lineage>
</organism>
<dbReference type="PANTHER" id="PTHR21301:SF11">
    <property type="entry name" value="GIY-YIG DOMAIN-CONTAINING PROTEIN"/>
    <property type="match status" value="1"/>
</dbReference>
<dbReference type="CDD" id="cd10442">
    <property type="entry name" value="GIY-YIG_PLEs"/>
    <property type="match status" value="1"/>
</dbReference>
<feature type="domain" description="Reverse transcriptase" evidence="1">
    <location>
        <begin position="323"/>
        <end position="569"/>
    </location>
</feature>
<evidence type="ECO:0000313" key="2">
    <source>
        <dbReference type="EMBL" id="CAX83713.1"/>
    </source>
</evidence>
<dbReference type="PROSITE" id="PS50878">
    <property type="entry name" value="RT_POL"/>
    <property type="match status" value="1"/>
</dbReference>
<dbReference type="InterPro" id="IPR058912">
    <property type="entry name" value="HTH_animal"/>
</dbReference>
<keyword evidence="2" id="KW-0548">Nucleotidyltransferase</keyword>
<evidence type="ECO:0000259" key="1">
    <source>
        <dbReference type="PROSITE" id="PS50878"/>
    </source>
</evidence>
<dbReference type="InterPro" id="IPR000477">
    <property type="entry name" value="RT_dom"/>
</dbReference>
<sequence>MSYIHSAPKFCKYFRSFLDEDTYKIFCNRIKLSKKMCNWYNHRIFNLRCLNQQTYPRTILIKSPDNSIRSIKAAVTATRTFLRERIHRSTMNLESLRSRITNIDDILSFIIPTEIRTSVNDFFQHKEYFYNQSSKKRQIRKFEQMLKHTVKQNNQKQNKNNSKSLDLNKVVVNLSDRILNEQEISLLRKGLNFNMNRSRLSVFDVIPTIDSALNKLPEDQANIVRNKISSTLLHQKPNNCNMSKNEIYALKQLRKEKTVIITRADKGNTTVVMNTSDYNNKASQHLNEGPYEKIKATKCRATLNNLKAETSRVLRSIKSKLGQSLWFSLAPKSCSPCRFYGLPKIHKMNVPLRPVVDYTNSPTYNLAKYLAGILKHYDKEAKYGIKNAFDFKNMITNMRLEEDEIMASFDVCSLFTNVHINNSLDIINEYLLADNDLSIRCPLEPSEIIKCLSLCLNSTLFKFRGDLYKQTEGVAMGSPVSPIVANLFMHSLETNALSKCVYPPKLWLRYVDDTFIITKRDALDELFENVNSISNKIKFTKEIETADHKLSFLDCLIERKQDNYLKINIFRKPTYSGKYLDYKSAHAKSTKVTVVGNLINRIHQLVTDNEDKETELNLVMSTLMMNNYPKNFIKKILKEKRYGKAKQKVQPKEWIDTVVVPYRNGTSEEIRRILNKHAIRVFFRTNNTLGSALVNIKDRVPKEEQTNCVYEIKCNDCSAKYVGETSRQLNVRMKEHKLCLKHISQFSTDILKLENKSAIALHSIESGHSIDFDGIKILQKGFNSYKERLTSEALHIWANPNNINRRDGVLLAASWQLMV</sequence>
<proteinExistence type="predicted"/>
<name>C7C210_SCHJA</name>
<dbReference type="InterPro" id="IPR043502">
    <property type="entry name" value="DNA/RNA_pol_sf"/>
</dbReference>
<keyword evidence="2" id="KW-0808">Transferase</keyword>
<dbReference type="EMBL" id="FN356225">
    <property type="protein sequence ID" value="CAX83713.1"/>
    <property type="molecule type" value="Genomic_DNA"/>
</dbReference>
<reference evidence="2" key="1">
    <citation type="journal article" date="2009" name="Nature">
        <title>The Schistosoma japonicum genome reveals features of host-parasite interplay.</title>
        <authorList>
            <person name="Liu F."/>
            <person name="Zhou Y."/>
            <person name="Wang Z.Q."/>
            <person name="Lu G."/>
            <person name="Zheng H."/>
            <person name="Brindley P.J."/>
            <person name="McManus D.P."/>
            <person name="Blair D."/>
            <person name="Zhang Q.H."/>
            <person name="Zhong Y."/>
            <person name="Wang S."/>
            <person name="Han Z.G."/>
            <person name="Chen Z."/>
        </authorList>
    </citation>
    <scope>NUCLEOTIDE SEQUENCE</scope>
</reference>
<dbReference type="CDD" id="cd00304">
    <property type="entry name" value="RT_like"/>
    <property type="match status" value="1"/>
</dbReference>
<dbReference type="Pfam" id="PF00078">
    <property type="entry name" value="RVT_1"/>
    <property type="match status" value="1"/>
</dbReference>